<reference evidence="2 3" key="1">
    <citation type="submission" date="2020-08" db="EMBL/GenBank/DDBJ databases">
        <title>Genomic Encyclopedia of Type Strains, Phase IV (KMG-IV): sequencing the most valuable type-strain genomes for metagenomic binning, comparative biology and taxonomic classification.</title>
        <authorList>
            <person name="Goeker M."/>
        </authorList>
    </citation>
    <scope>NUCLEOTIDE SEQUENCE [LARGE SCALE GENOMIC DNA]</scope>
    <source>
        <strain evidence="2 3">DSM 2461</strain>
    </source>
</reference>
<evidence type="ECO:0000313" key="2">
    <source>
        <dbReference type="EMBL" id="MBB6481619.1"/>
    </source>
</evidence>
<dbReference type="AlphaFoldDB" id="A0A841RFN5"/>
<sequence>MAMTKKEKIFAGIAGFLGFCGLMVAVIAISFFMSM</sequence>
<name>A0A841RFN5_9SPIO</name>
<comment type="caution">
    <text evidence="2">The sequence shown here is derived from an EMBL/GenBank/DDBJ whole genome shotgun (WGS) entry which is preliminary data.</text>
</comment>
<protein>
    <submittedName>
        <fullName evidence="2">Uncharacterized protein</fullName>
    </submittedName>
</protein>
<keyword evidence="1" id="KW-1133">Transmembrane helix</keyword>
<proteinExistence type="predicted"/>
<keyword evidence="1" id="KW-0812">Transmembrane</keyword>
<gene>
    <name evidence="2" type="ORF">HNR50_003299</name>
</gene>
<evidence type="ECO:0000313" key="3">
    <source>
        <dbReference type="Proteomes" id="UP000587760"/>
    </source>
</evidence>
<organism evidence="2 3">
    <name type="scientific">Spirochaeta isovalerica</name>
    <dbReference type="NCBI Taxonomy" id="150"/>
    <lineage>
        <taxon>Bacteria</taxon>
        <taxon>Pseudomonadati</taxon>
        <taxon>Spirochaetota</taxon>
        <taxon>Spirochaetia</taxon>
        <taxon>Spirochaetales</taxon>
        <taxon>Spirochaetaceae</taxon>
        <taxon>Spirochaeta</taxon>
    </lineage>
</organism>
<feature type="transmembrane region" description="Helical" evidence="1">
    <location>
        <begin position="9"/>
        <end position="33"/>
    </location>
</feature>
<accession>A0A841RFN5</accession>
<keyword evidence="3" id="KW-1185">Reference proteome</keyword>
<keyword evidence="1" id="KW-0472">Membrane</keyword>
<dbReference type="Proteomes" id="UP000587760">
    <property type="component" value="Unassembled WGS sequence"/>
</dbReference>
<dbReference type="EMBL" id="JACHGJ010000007">
    <property type="protein sequence ID" value="MBB6481619.1"/>
    <property type="molecule type" value="Genomic_DNA"/>
</dbReference>
<evidence type="ECO:0000256" key="1">
    <source>
        <dbReference type="SAM" id="Phobius"/>
    </source>
</evidence>